<dbReference type="PANTHER" id="PTHR46093:SF18">
    <property type="entry name" value="FIBRONECTIN TYPE-III DOMAIN-CONTAINING PROTEIN"/>
    <property type="match status" value="1"/>
</dbReference>
<reference evidence="5" key="2">
    <citation type="journal article" date="2020" name="Data Brief">
        <title>Transcriptome dataset of Babesia bovis life stages within vertebrate and invertebrate hosts.</title>
        <authorList>
            <person name="Ueti M.W."/>
            <person name="Johnson W.C."/>
            <person name="Kappmeyer L.S."/>
            <person name="Herndon D.R."/>
            <person name="Mousel M.R."/>
            <person name="Reif K.E."/>
            <person name="Taus N.S."/>
            <person name="Ifeonu O.O."/>
            <person name="Silva J.C."/>
            <person name="Suarez C.E."/>
            <person name="Brayton K.A."/>
        </authorList>
    </citation>
    <scope>NUCLEOTIDE SEQUENCE [LARGE SCALE GENOMIC DNA]</scope>
</reference>
<dbReference type="eggNOG" id="KOG1845">
    <property type="taxonomic scope" value="Eukaryota"/>
</dbReference>
<dbReference type="Pfam" id="PF24681">
    <property type="entry name" value="Kelch_KLHDC2_KLHL20_DRC7"/>
    <property type="match status" value="1"/>
</dbReference>
<dbReference type="eggNOG" id="KOG0379">
    <property type="taxonomic scope" value="Eukaryota"/>
</dbReference>
<dbReference type="OMA" id="IGPRSHY"/>
<dbReference type="Pfam" id="PF13589">
    <property type="entry name" value="HATPase_c_3"/>
    <property type="match status" value="1"/>
</dbReference>
<sequence length="1187" mass="134222">MDHRESAEGDAEARGANRPTLFNLLEVLASDAYTTPQQRHSIRGVVTEFLNNKFEHSKVYSYIGAIVGHDVLYSVIKQLESDPDRVPLPDQNGLMRIESAFNLSRMYNAAHNDTNMGMTQNGPVPAVQTMHPPAPQPAHFAGGSKEDILRTIRRNLGTRKGIGVPGTAKDNLAASRAASAGLLLQKACWMPIRRSISAGALYGHSLICIGSRAYLIGGSNGNPHGVNFAKAHVVSLVNFSSKQMNFSGEVPPPREGNSANVAVIRQTHSIIIFGGFNGERFFNDIHILDLEKRKWFNRRHATGRVPLPRDEHCAVVYPARCEASQKPKGGAEFLFIFGGKTGVRSQLESLNDMWAYHIESATWAQVEYPAEGKQPLPRFGLCALWADDDTLCVFGGETNGPQGFVDRSERTLLDDLWMFKFSSPTTGTWYQEIYEGNIGPRSHYSSIFIAQRCKELHTGVPRTIERLMLLTGGLTYAPGSRRTVVASDKLYFYFFSQRRWYILKPNYPRNYLGDTFEPRQLHVACFFEKRNILFPGSKPSVPCIFFHGGFHRKQVLNDAWVLSLTGEDLFLTNSIISPTDSNNLKGMHTKHNVFPPWFYRESHSPDLFWALCTMQRWAFGAISQLVSNCLKESTSSTKISIKWEASPQGDRPMLCIQDDGNGLDYTSMNKMLKLFGQSKLGERGPAYEYGVGFKMAFARTAFGCAVMSRTIDSIGIGMLSMELMSQCESREMSVPLCMWRLPSKELINKEGSRMVDQRHHQRLLMTYSPFNSATLLAEQINKLGTAPGTRIMFWQLRDDMDNIWYSRKDHTLFLKNSTFDELDTVDLTDLVAPAERPEWLNAFPLWKSSTYSMDYCLPVYLYWLHLRTSCAITVQDYDLVPYDMPVKVEQQKTENETPDITMVDATNPETIEQQENVKAEEETKETTTPSITTQGDVYNCNRTGCSYCSVAPVDRGLMEDRSLWSFLNRRLYCKVQLPFLFNPADHKHGCYAMIGFLNRPSFCTDENNTEVTGDKNDERVCETGILLYFKERLITRLEGPFPAPHTEIESAHQPPKDSLFKGELYRFALTAVVNVPDWLIPSASKQEFVQENNTAYVEFKAKLMALLSEYSKVCYNDAARKEWEAQKMHQLVEHDRLQEELRIERTTSDSHEETIPTWRNDAERDVAAGEMSDSSATHGQGGSPPVE</sequence>
<name>A7APV0_BABBO</name>
<dbReference type="InParanoid" id="A7APV0"/>
<accession>A7APV0</accession>
<evidence type="ECO:0000313" key="5">
    <source>
        <dbReference type="Proteomes" id="UP000002173"/>
    </source>
</evidence>
<evidence type="ECO:0000256" key="1">
    <source>
        <dbReference type="ARBA" id="ARBA00022441"/>
    </source>
</evidence>
<evidence type="ECO:0000256" key="2">
    <source>
        <dbReference type="ARBA" id="ARBA00022737"/>
    </source>
</evidence>
<reference evidence="4 5" key="1">
    <citation type="journal article" date="2007" name="PLoS Pathog.">
        <title>Genome sequence of Babesia bovis and comparative analysis of apicomplexan hemoprotozoa.</title>
        <authorList>
            <person name="Brayton K.A."/>
            <person name="Lau A.O.T."/>
            <person name="Herndon D.R."/>
            <person name="Hannick L."/>
            <person name="Kappmeyer L.S."/>
            <person name="Berens S.J."/>
            <person name="Bidwell S.L."/>
            <person name="Brown W.C."/>
            <person name="Crabtree J."/>
            <person name="Fadrosh D."/>
            <person name="Feldblum T."/>
            <person name="Forberger H.A."/>
            <person name="Haas B.J."/>
            <person name="Howell J.M."/>
            <person name="Khouri H."/>
            <person name="Koo H."/>
            <person name="Mann D.J."/>
            <person name="Norimine J."/>
            <person name="Paulsen I.T."/>
            <person name="Radune D."/>
            <person name="Ren Q."/>
            <person name="Smith R.K. Jr."/>
            <person name="Suarez C.E."/>
            <person name="White O."/>
            <person name="Wortman J.R."/>
            <person name="Knowles D.P. Jr."/>
            <person name="McElwain T.F."/>
            <person name="Nene V.M."/>
        </authorList>
    </citation>
    <scope>NUCLEOTIDE SEQUENCE [LARGE SCALE GENOMIC DNA]</scope>
    <source>
        <strain evidence="4">T2Bo</strain>
    </source>
</reference>
<dbReference type="EMBL" id="AAXT01000001">
    <property type="protein sequence ID" value="EDO08584.1"/>
    <property type="molecule type" value="Genomic_DNA"/>
</dbReference>
<keyword evidence="5" id="KW-1185">Reference proteome</keyword>
<comment type="caution">
    <text evidence="4">The sequence shown here is derived from an EMBL/GenBank/DDBJ whole genome shotgun (WGS) entry which is preliminary data.</text>
</comment>
<dbReference type="AlphaFoldDB" id="A7APV0"/>
<organism evidence="4 5">
    <name type="scientific">Babesia bovis</name>
    <dbReference type="NCBI Taxonomy" id="5865"/>
    <lineage>
        <taxon>Eukaryota</taxon>
        <taxon>Sar</taxon>
        <taxon>Alveolata</taxon>
        <taxon>Apicomplexa</taxon>
        <taxon>Aconoidasida</taxon>
        <taxon>Piroplasmida</taxon>
        <taxon>Babesiidae</taxon>
        <taxon>Babesia</taxon>
    </lineage>
</organism>
<dbReference type="FunCoup" id="A7APV0">
    <property type="interactions" value="12"/>
</dbReference>
<dbReference type="GeneID" id="5480408"/>
<dbReference type="SUPFAM" id="SSF117281">
    <property type="entry name" value="Kelch motif"/>
    <property type="match status" value="1"/>
</dbReference>
<dbReference type="RefSeq" id="XP_001612152.1">
    <property type="nucleotide sequence ID" value="XM_001612102.1"/>
</dbReference>
<feature type="compositionally biased region" description="Basic and acidic residues" evidence="3">
    <location>
        <begin position="1145"/>
        <end position="1167"/>
    </location>
</feature>
<dbReference type="InterPro" id="IPR015915">
    <property type="entry name" value="Kelch-typ_b-propeller"/>
</dbReference>
<dbReference type="VEuPathDB" id="PiroplasmaDB:BBOV_III010280"/>
<dbReference type="SUPFAM" id="SSF55874">
    <property type="entry name" value="ATPase domain of HSP90 chaperone/DNA topoisomerase II/histidine kinase"/>
    <property type="match status" value="1"/>
</dbReference>
<reference evidence="5" key="3">
    <citation type="journal article" date="2021" name="Int. J. Parasitol.">
        <title>Comparative analysis of gene expression between Babesia bovis blood stages and kinetes allowed by improved genome annotation.</title>
        <authorList>
            <person name="Ueti M.W."/>
            <person name="Johnson W.C."/>
            <person name="Kappmeyer L.S."/>
            <person name="Herndon D.R."/>
            <person name="Mousel M.R."/>
            <person name="Reif K.E."/>
            <person name="Taus N.S."/>
            <person name="Ifeonu O.O."/>
            <person name="Silva J.C."/>
            <person name="Suarez C.E."/>
            <person name="Brayton K.A."/>
        </authorList>
    </citation>
    <scope>NUCLEOTIDE SEQUENCE [LARGE SCALE GENOMIC DNA]</scope>
</reference>
<dbReference type="KEGG" id="bbo:BBOV_III010280"/>
<gene>
    <name evidence="4" type="ORF">BBOV_III010280</name>
</gene>
<protein>
    <submittedName>
        <fullName evidence="4">Uncharacterized protein</fullName>
    </submittedName>
</protein>
<dbReference type="Proteomes" id="UP000002173">
    <property type="component" value="Unassembled WGS sequence"/>
</dbReference>
<dbReference type="Gene3D" id="2.120.10.80">
    <property type="entry name" value="Kelch-type beta propeller"/>
    <property type="match status" value="2"/>
</dbReference>
<proteinExistence type="predicted"/>
<keyword evidence="2" id="KW-0677">Repeat</keyword>
<evidence type="ECO:0000256" key="3">
    <source>
        <dbReference type="SAM" id="MobiDB-lite"/>
    </source>
</evidence>
<dbReference type="PANTHER" id="PTHR46093">
    <property type="entry name" value="ACYL-COA-BINDING DOMAIN-CONTAINING PROTEIN 5"/>
    <property type="match status" value="1"/>
</dbReference>
<dbReference type="InterPro" id="IPR036890">
    <property type="entry name" value="HATPase_C_sf"/>
</dbReference>
<feature type="region of interest" description="Disordered" evidence="3">
    <location>
        <begin position="1145"/>
        <end position="1187"/>
    </location>
</feature>
<keyword evidence="1" id="KW-0880">Kelch repeat</keyword>
<evidence type="ECO:0000313" key="4">
    <source>
        <dbReference type="EMBL" id="EDO08584.1"/>
    </source>
</evidence>